<evidence type="ECO:0000313" key="2">
    <source>
        <dbReference type="Proteomes" id="UP000076858"/>
    </source>
</evidence>
<dbReference type="EMBL" id="LRGB01001569">
    <property type="protein sequence ID" value="KZS11763.1"/>
    <property type="molecule type" value="Genomic_DNA"/>
</dbReference>
<organism evidence="1 2">
    <name type="scientific">Daphnia magna</name>
    <dbReference type="NCBI Taxonomy" id="35525"/>
    <lineage>
        <taxon>Eukaryota</taxon>
        <taxon>Metazoa</taxon>
        <taxon>Ecdysozoa</taxon>
        <taxon>Arthropoda</taxon>
        <taxon>Crustacea</taxon>
        <taxon>Branchiopoda</taxon>
        <taxon>Diplostraca</taxon>
        <taxon>Cladocera</taxon>
        <taxon>Anomopoda</taxon>
        <taxon>Daphniidae</taxon>
        <taxon>Daphnia</taxon>
    </lineage>
</organism>
<comment type="caution">
    <text evidence="1">The sequence shown here is derived from an EMBL/GenBank/DDBJ whole genome shotgun (WGS) entry which is preliminary data.</text>
</comment>
<gene>
    <name evidence="1" type="ORF">APZ42_023475</name>
</gene>
<reference evidence="1 2" key="1">
    <citation type="submission" date="2016-03" db="EMBL/GenBank/DDBJ databases">
        <title>EvidentialGene: Evidence-directed Construction of Genes on Genomes.</title>
        <authorList>
            <person name="Gilbert D.G."/>
            <person name="Choi J.-H."/>
            <person name="Mockaitis K."/>
            <person name="Colbourne J."/>
            <person name="Pfrender M."/>
        </authorList>
    </citation>
    <scope>NUCLEOTIDE SEQUENCE [LARGE SCALE GENOMIC DNA]</scope>
    <source>
        <strain evidence="1 2">Xinb3</strain>
        <tissue evidence="1">Complete organism</tissue>
    </source>
</reference>
<sequence length="57" mass="6621">MKLGPSWPRAQKCIYCHVPPPHLASVLRRFIRGWGVDLEENKTKEISFHCPLTFESL</sequence>
<accession>A0A164UXG8</accession>
<proteinExistence type="predicted"/>
<dbReference type="Proteomes" id="UP000076858">
    <property type="component" value="Unassembled WGS sequence"/>
</dbReference>
<protein>
    <submittedName>
        <fullName evidence="1">Uncharacterized protein</fullName>
    </submittedName>
</protein>
<evidence type="ECO:0000313" key="1">
    <source>
        <dbReference type="EMBL" id="KZS11763.1"/>
    </source>
</evidence>
<name>A0A164UXG8_9CRUS</name>
<keyword evidence="2" id="KW-1185">Reference proteome</keyword>
<dbReference type="AlphaFoldDB" id="A0A164UXG8"/>